<keyword evidence="4" id="KW-1185">Reference proteome</keyword>
<dbReference type="SUPFAM" id="SSF140959">
    <property type="entry name" value="Indolic compounds 2,3-dioxygenase-like"/>
    <property type="match status" value="1"/>
</dbReference>
<dbReference type="PANTHER" id="PTHR28657">
    <property type="entry name" value="INDOLEAMINE 2,3-DIOXYGENASE"/>
    <property type="match status" value="1"/>
</dbReference>
<evidence type="ECO:0000313" key="5">
    <source>
        <dbReference type="RefSeq" id="XP_013419174.1"/>
    </source>
</evidence>
<evidence type="ECO:0000256" key="1">
    <source>
        <dbReference type="ARBA" id="ARBA00007119"/>
    </source>
</evidence>
<dbReference type="InParanoid" id="A0A1S3K9Q2"/>
<dbReference type="PANTHER" id="PTHR28657:SF11">
    <property type="entry name" value="INDOLEAMINE 2,3-DIOXYGENASE"/>
    <property type="match status" value="1"/>
</dbReference>
<dbReference type="GO" id="GO:0019441">
    <property type="term" value="P:L-tryptophan catabolic process to kynurenine"/>
    <property type="evidence" value="ECO:0007669"/>
    <property type="project" value="InterPro"/>
</dbReference>
<dbReference type="GO" id="GO:0033754">
    <property type="term" value="F:indoleamine 2,3-dioxygenase activity"/>
    <property type="evidence" value="ECO:0007669"/>
    <property type="project" value="TreeGrafter"/>
</dbReference>
<organism evidence="4 5">
    <name type="scientific">Lingula anatina</name>
    <name type="common">Brachiopod</name>
    <name type="synonym">Lingula unguis</name>
    <dbReference type="NCBI Taxonomy" id="7574"/>
    <lineage>
        <taxon>Eukaryota</taxon>
        <taxon>Metazoa</taxon>
        <taxon>Spiralia</taxon>
        <taxon>Lophotrochozoa</taxon>
        <taxon>Brachiopoda</taxon>
        <taxon>Linguliformea</taxon>
        <taxon>Lingulata</taxon>
        <taxon>Lingulida</taxon>
        <taxon>Linguloidea</taxon>
        <taxon>Lingulidae</taxon>
        <taxon>Lingula</taxon>
    </lineage>
</organism>
<name>A0A1S3K9Q2_LINAN</name>
<comment type="similarity">
    <text evidence="1">Belongs to the indoleamine 2,3-dioxygenase family.</text>
</comment>
<dbReference type="GO" id="GO:0034354">
    <property type="term" value="P:'de novo' NAD+ biosynthetic process from L-tryptophan"/>
    <property type="evidence" value="ECO:0007669"/>
    <property type="project" value="TreeGrafter"/>
</dbReference>
<dbReference type="GO" id="GO:0020037">
    <property type="term" value="F:heme binding"/>
    <property type="evidence" value="ECO:0007669"/>
    <property type="project" value="InterPro"/>
</dbReference>
<evidence type="ECO:0000256" key="2">
    <source>
        <dbReference type="ARBA" id="ARBA00022723"/>
    </source>
</evidence>
<dbReference type="Proteomes" id="UP000085678">
    <property type="component" value="Unplaced"/>
</dbReference>
<protein>
    <submittedName>
        <fullName evidence="5">Uncharacterized protein LOC106179912</fullName>
    </submittedName>
</protein>
<dbReference type="GeneID" id="106179912"/>
<dbReference type="GO" id="GO:0046872">
    <property type="term" value="F:metal ion binding"/>
    <property type="evidence" value="ECO:0007669"/>
    <property type="project" value="UniProtKB-KW"/>
</dbReference>
<dbReference type="AlphaFoldDB" id="A0A1S3K9Q2"/>
<evidence type="ECO:0000313" key="4">
    <source>
        <dbReference type="Proteomes" id="UP000085678"/>
    </source>
</evidence>
<sequence>MSTQKTSAFSTHLSTFFENFGGSYPPRPVFHDWPACFKIYQDVCLEMPEKLHTLNSPEEFRKWMTVKLNDVNLSEVDVAITAQRGARWSPVLAGYLGCLAYLAHAYRWGTVPTTSRERERTTLQFPACLWEPFKKVNDYFGLPYRGNHFSLMACNALYDENGAPVDMKFNWNYDPEIASQENNFKLLMVKAECETPHILSALGRYLDLLEMFSVSGAVDVDDIEERMIEEVYVAKRHLAAALMLVNKNMHENFISRKIFAPHVQGMIAWGIDSDIGSSASENLIFQAINVFCNMEGGSEMSRFGKRTRGNIPENSRALLKSFEESTERDLFPTEKLRKAKADVITVYYSFILGHARKVPEYIAESHMTASGFLKEDLVCRFKRQMKERCDEVSSARNKALGRSSDASFESEDVGNSLWSWSKAAFQWGKEVLTSHYRLMIVLILSS</sequence>
<evidence type="ECO:0000256" key="3">
    <source>
        <dbReference type="ARBA" id="ARBA00023004"/>
    </source>
</evidence>
<dbReference type="InterPro" id="IPR000898">
    <property type="entry name" value="Indolamine_dOase"/>
</dbReference>
<gene>
    <name evidence="5" type="primary">LOC106179912</name>
</gene>
<dbReference type="KEGG" id="lak:106179912"/>
<dbReference type="RefSeq" id="XP_013419174.1">
    <property type="nucleotide sequence ID" value="XM_013563720.2"/>
</dbReference>
<accession>A0A1S3K9Q2</accession>
<dbReference type="OrthoDB" id="4662583at2759"/>
<keyword evidence="2" id="KW-0479">Metal-binding</keyword>
<reference evidence="5" key="1">
    <citation type="submission" date="2025-08" db="UniProtKB">
        <authorList>
            <consortium name="RefSeq"/>
        </authorList>
    </citation>
    <scope>IDENTIFICATION</scope>
    <source>
        <tissue evidence="5">Gonads</tissue>
    </source>
</reference>
<dbReference type="GO" id="GO:0005737">
    <property type="term" value="C:cytoplasm"/>
    <property type="evidence" value="ECO:0007669"/>
    <property type="project" value="TreeGrafter"/>
</dbReference>
<proteinExistence type="inferred from homology"/>
<keyword evidence="3" id="KW-0408">Iron</keyword>
<dbReference type="InterPro" id="IPR037217">
    <property type="entry name" value="Trp/Indoleamine_2_3_dOase-like"/>
</dbReference>